<comment type="caution">
    <text evidence="1">The sequence shown here is derived from an EMBL/GenBank/DDBJ whole genome shotgun (WGS) entry which is preliminary data.</text>
</comment>
<dbReference type="Proteomes" id="UP001066276">
    <property type="component" value="Chromosome 1_1"/>
</dbReference>
<accession>A0AAV7WLG5</accession>
<sequence>MPRSWGSPRCSGCCGGKAAATLCSKNGNGCRYAPESSLWWLPRRKRAAATMWCSKAATTPLNADVRGAVPFTVAAAPRYGGRQSTPPVAV</sequence>
<evidence type="ECO:0000313" key="2">
    <source>
        <dbReference type="Proteomes" id="UP001066276"/>
    </source>
</evidence>
<reference evidence="1" key="1">
    <citation type="journal article" date="2022" name="bioRxiv">
        <title>Sequencing and chromosome-scale assembly of the giantPleurodeles waltlgenome.</title>
        <authorList>
            <person name="Brown T."/>
            <person name="Elewa A."/>
            <person name="Iarovenko S."/>
            <person name="Subramanian E."/>
            <person name="Araus A.J."/>
            <person name="Petzold A."/>
            <person name="Susuki M."/>
            <person name="Suzuki K.-i.T."/>
            <person name="Hayashi T."/>
            <person name="Toyoda A."/>
            <person name="Oliveira C."/>
            <person name="Osipova E."/>
            <person name="Leigh N.D."/>
            <person name="Simon A."/>
            <person name="Yun M.H."/>
        </authorList>
    </citation>
    <scope>NUCLEOTIDE SEQUENCE</scope>
    <source>
        <strain evidence="1">20211129_DDA</strain>
        <tissue evidence="1">Liver</tissue>
    </source>
</reference>
<name>A0AAV7WLG5_PLEWA</name>
<protein>
    <submittedName>
        <fullName evidence="1">Uncharacterized protein</fullName>
    </submittedName>
</protein>
<dbReference type="AlphaFoldDB" id="A0AAV7WLG5"/>
<proteinExistence type="predicted"/>
<gene>
    <name evidence="1" type="ORF">NDU88_001089</name>
</gene>
<organism evidence="1 2">
    <name type="scientific">Pleurodeles waltl</name>
    <name type="common">Iberian ribbed newt</name>
    <dbReference type="NCBI Taxonomy" id="8319"/>
    <lineage>
        <taxon>Eukaryota</taxon>
        <taxon>Metazoa</taxon>
        <taxon>Chordata</taxon>
        <taxon>Craniata</taxon>
        <taxon>Vertebrata</taxon>
        <taxon>Euteleostomi</taxon>
        <taxon>Amphibia</taxon>
        <taxon>Batrachia</taxon>
        <taxon>Caudata</taxon>
        <taxon>Salamandroidea</taxon>
        <taxon>Salamandridae</taxon>
        <taxon>Pleurodelinae</taxon>
        <taxon>Pleurodeles</taxon>
    </lineage>
</organism>
<evidence type="ECO:0000313" key="1">
    <source>
        <dbReference type="EMBL" id="KAJ1213452.1"/>
    </source>
</evidence>
<keyword evidence="2" id="KW-1185">Reference proteome</keyword>
<dbReference type="EMBL" id="JANPWB010000001">
    <property type="protein sequence ID" value="KAJ1213452.1"/>
    <property type="molecule type" value="Genomic_DNA"/>
</dbReference>